<organism evidence="1 2">
    <name type="scientific">Linderina pennispora</name>
    <dbReference type="NCBI Taxonomy" id="61395"/>
    <lineage>
        <taxon>Eukaryota</taxon>
        <taxon>Fungi</taxon>
        <taxon>Fungi incertae sedis</taxon>
        <taxon>Zoopagomycota</taxon>
        <taxon>Kickxellomycotina</taxon>
        <taxon>Kickxellomycetes</taxon>
        <taxon>Kickxellales</taxon>
        <taxon>Kickxellaceae</taxon>
        <taxon>Linderina</taxon>
    </lineage>
</organism>
<keyword evidence="2" id="KW-1185">Reference proteome</keyword>
<dbReference type="AlphaFoldDB" id="A0A1Y1WH95"/>
<accession>A0A1Y1WH95</accession>
<proteinExistence type="predicted"/>
<comment type="caution">
    <text evidence="1">The sequence shown here is derived from an EMBL/GenBank/DDBJ whole genome shotgun (WGS) entry which is preliminary data.</text>
</comment>
<gene>
    <name evidence="1" type="ORF">DL89DRAFT_254894</name>
</gene>
<reference evidence="1 2" key="1">
    <citation type="submission" date="2016-07" db="EMBL/GenBank/DDBJ databases">
        <title>Pervasive Adenine N6-methylation of Active Genes in Fungi.</title>
        <authorList>
            <consortium name="DOE Joint Genome Institute"/>
            <person name="Mondo S.J."/>
            <person name="Dannebaum R.O."/>
            <person name="Kuo R.C."/>
            <person name="Labutti K."/>
            <person name="Haridas S."/>
            <person name="Kuo A."/>
            <person name="Salamov A."/>
            <person name="Ahrendt S.R."/>
            <person name="Lipzen A."/>
            <person name="Sullivan W."/>
            <person name="Andreopoulos W.B."/>
            <person name="Clum A."/>
            <person name="Lindquist E."/>
            <person name="Daum C."/>
            <person name="Ramamoorthy G.K."/>
            <person name="Gryganskyi A."/>
            <person name="Culley D."/>
            <person name="Magnuson J.K."/>
            <person name="James T.Y."/>
            <person name="O'Malley M.A."/>
            <person name="Stajich J.E."/>
            <person name="Spatafora J.W."/>
            <person name="Visel A."/>
            <person name="Grigoriev I.V."/>
        </authorList>
    </citation>
    <scope>NUCLEOTIDE SEQUENCE [LARGE SCALE GENOMIC DNA]</scope>
    <source>
        <strain evidence="1 2">ATCC 12442</strain>
    </source>
</reference>
<dbReference type="GeneID" id="63801954"/>
<name>A0A1Y1WH95_9FUNG</name>
<dbReference type="EMBL" id="MCFD01000002">
    <property type="protein sequence ID" value="ORX72708.1"/>
    <property type="molecule type" value="Genomic_DNA"/>
</dbReference>
<evidence type="ECO:0000313" key="2">
    <source>
        <dbReference type="Proteomes" id="UP000193922"/>
    </source>
</evidence>
<dbReference type="Proteomes" id="UP000193922">
    <property type="component" value="Unassembled WGS sequence"/>
</dbReference>
<protein>
    <submittedName>
        <fullName evidence="1">Uncharacterized protein</fullName>
    </submittedName>
</protein>
<dbReference type="RefSeq" id="XP_040746048.1">
    <property type="nucleotide sequence ID" value="XM_040885306.1"/>
</dbReference>
<evidence type="ECO:0000313" key="1">
    <source>
        <dbReference type="EMBL" id="ORX72708.1"/>
    </source>
</evidence>
<sequence>MEGFTFLLPLHHLAFLLHSTTHFQHWCVFIQNSLSALARTYYNTMHAASLMLLPALMLLSPVNGGRPYYPLPTPEGALVHPMVKRQEAGTEHSLNRKEFMGRMFPAVSSSSTKSESGDFTASVPIS</sequence>